<reference evidence="1 2" key="1">
    <citation type="submission" date="2019-05" db="EMBL/GenBank/DDBJ databases">
        <title>Another draft genome of Portunus trituberculatus and its Hox gene families provides insights of decapod evolution.</title>
        <authorList>
            <person name="Jeong J.-H."/>
            <person name="Song I."/>
            <person name="Kim S."/>
            <person name="Choi T."/>
            <person name="Kim D."/>
            <person name="Ryu S."/>
            <person name="Kim W."/>
        </authorList>
    </citation>
    <scope>NUCLEOTIDE SEQUENCE [LARGE SCALE GENOMIC DNA]</scope>
    <source>
        <tissue evidence="1">Muscle</tissue>
    </source>
</reference>
<dbReference type="Proteomes" id="UP000324222">
    <property type="component" value="Unassembled WGS sequence"/>
</dbReference>
<evidence type="ECO:0000313" key="2">
    <source>
        <dbReference type="Proteomes" id="UP000324222"/>
    </source>
</evidence>
<protein>
    <submittedName>
        <fullName evidence="1">Uncharacterized protein</fullName>
    </submittedName>
</protein>
<dbReference type="EMBL" id="VSRR010069456">
    <property type="protein sequence ID" value="MPC85755.1"/>
    <property type="molecule type" value="Genomic_DNA"/>
</dbReference>
<accession>A0A5B7ITI8</accession>
<evidence type="ECO:0000313" key="1">
    <source>
        <dbReference type="EMBL" id="MPC85755.1"/>
    </source>
</evidence>
<comment type="caution">
    <text evidence="1">The sequence shown here is derived from an EMBL/GenBank/DDBJ whole genome shotgun (WGS) entry which is preliminary data.</text>
</comment>
<name>A0A5B7ITI8_PORTR</name>
<organism evidence="1 2">
    <name type="scientific">Portunus trituberculatus</name>
    <name type="common">Swimming crab</name>
    <name type="synonym">Neptunus trituberculatus</name>
    <dbReference type="NCBI Taxonomy" id="210409"/>
    <lineage>
        <taxon>Eukaryota</taxon>
        <taxon>Metazoa</taxon>
        <taxon>Ecdysozoa</taxon>
        <taxon>Arthropoda</taxon>
        <taxon>Crustacea</taxon>
        <taxon>Multicrustacea</taxon>
        <taxon>Malacostraca</taxon>
        <taxon>Eumalacostraca</taxon>
        <taxon>Eucarida</taxon>
        <taxon>Decapoda</taxon>
        <taxon>Pleocyemata</taxon>
        <taxon>Brachyura</taxon>
        <taxon>Eubrachyura</taxon>
        <taxon>Portunoidea</taxon>
        <taxon>Portunidae</taxon>
        <taxon>Portuninae</taxon>
        <taxon>Portunus</taxon>
    </lineage>
</organism>
<keyword evidence="2" id="KW-1185">Reference proteome</keyword>
<dbReference type="AlphaFoldDB" id="A0A5B7ITI8"/>
<proteinExistence type="predicted"/>
<gene>
    <name evidence="1" type="ORF">E2C01_080545</name>
</gene>
<sequence>MTLSRRNTALEKDIRHRILKFPAHWGSTERSTNTSTTNVLLSPELCCEESPDILRISISSATSYFINLIFAGTDSVADRGGPVYEEGGAASGVVVVRGGEEGCECEVVCGEGERGGEVERSAEWIRMDDRDRSRRG</sequence>